<dbReference type="EMBL" id="QAXS01000017">
    <property type="protein sequence ID" value="PTV98387.1"/>
    <property type="molecule type" value="Genomic_DNA"/>
</dbReference>
<dbReference type="Proteomes" id="UP000244089">
    <property type="component" value="Unassembled WGS sequence"/>
</dbReference>
<reference evidence="3 4" key="1">
    <citation type="submission" date="2018-04" db="EMBL/GenBank/DDBJ databases">
        <title>Subsurface microbial communities from deep shales in Ohio and West Virginia, USA.</title>
        <authorList>
            <person name="Wrighton K."/>
        </authorList>
    </citation>
    <scope>NUCLEOTIDE SEQUENCE [LARGE SCALE GENOMIC DNA]</scope>
    <source>
        <strain evidence="3 4">WC1</strain>
    </source>
</reference>
<proteinExistence type="predicted"/>
<keyword evidence="1" id="KW-0479">Metal-binding</keyword>
<evidence type="ECO:0000313" key="4">
    <source>
        <dbReference type="Proteomes" id="UP000244089"/>
    </source>
</evidence>
<dbReference type="GO" id="GO:0046872">
    <property type="term" value="F:metal ion binding"/>
    <property type="evidence" value="ECO:0007669"/>
    <property type="project" value="UniProtKB-KW"/>
</dbReference>
<comment type="caution">
    <text evidence="3">The sequence shown here is derived from an EMBL/GenBank/DDBJ whole genome shotgun (WGS) entry which is preliminary data.</text>
</comment>
<evidence type="ECO:0000313" key="3">
    <source>
        <dbReference type="EMBL" id="PTV98387.1"/>
    </source>
</evidence>
<evidence type="ECO:0000259" key="2">
    <source>
        <dbReference type="Pfam" id="PF07883"/>
    </source>
</evidence>
<dbReference type="Gene3D" id="2.60.120.10">
    <property type="entry name" value="Jelly Rolls"/>
    <property type="match status" value="1"/>
</dbReference>
<dbReference type="PANTHER" id="PTHR35848">
    <property type="entry name" value="OXALATE-BINDING PROTEIN"/>
    <property type="match status" value="1"/>
</dbReference>
<dbReference type="InterPro" id="IPR051610">
    <property type="entry name" value="GPI/OXD"/>
</dbReference>
<evidence type="ECO:0000256" key="1">
    <source>
        <dbReference type="ARBA" id="ARBA00022723"/>
    </source>
</evidence>
<accession>A0A2T5RIZ1</accession>
<feature type="domain" description="Cupin type-2" evidence="2">
    <location>
        <begin position="34"/>
        <end position="102"/>
    </location>
</feature>
<name>A0A2T5RIZ1_9FIRM</name>
<dbReference type="InterPro" id="IPR011051">
    <property type="entry name" value="RmlC_Cupin_sf"/>
</dbReference>
<dbReference type="Pfam" id="PF07883">
    <property type="entry name" value="Cupin_2"/>
    <property type="match status" value="1"/>
</dbReference>
<gene>
    <name evidence="3" type="ORF">C8C76_11744</name>
</gene>
<dbReference type="PANTHER" id="PTHR35848:SF6">
    <property type="entry name" value="CUPIN TYPE-2 DOMAIN-CONTAINING PROTEIN"/>
    <property type="match status" value="1"/>
</dbReference>
<dbReference type="InterPro" id="IPR014710">
    <property type="entry name" value="RmlC-like_jellyroll"/>
</dbReference>
<sequence>MKEENNCHNGKGIVRNSLVLDDDDFETNLRFIRYMELPPKTSIGYHKHGDNEELYIILEGQGVMKIDDEEKNVTKGDIITNKPFGSHGLINNSDDVIEMLVLEVYK</sequence>
<protein>
    <recommendedName>
        <fullName evidence="2">Cupin type-2 domain-containing protein</fullName>
    </recommendedName>
</protein>
<dbReference type="AlphaFoldDB" id="A0A2T5RIZ1"/>
<dbReference type="SUPFAM" id="SSF51182">
    <property type="entry name" value="RmlC-like cupins"/>
    <property type="match status" value="1"/>
</dbReference>
<dbReference type="InterPro" id="IPR013096">
    <property type="entry name" value="Cupin_2"/>
</dbReference>
<organism evidence="3 4">
    <name type="scientific">Halanaerobium saccharolyticum</name>
    <dbReference type="NCBI Taxonomy" id="43595"/>
    <lineage>
        <taxon>Bacteria</taxon>
        <taxon>Bacillati</taxon>
        <taxon>Bacillota</taxon>
        <taxon>Clostridia</taxon>
        <taxon>Halanaerobiales</taxon>
        <taxon>Halanaerobiaceae</taxon>
        <taxon>Halanaerobium</taxon>
    </lineage>
</organism>